<gene>
    <name evidence="1" type="ORF">ACCO45_000301</name>
</gene>
<proteinExistence type="predicted"/>
<name>A0ACC4E4U1_PURLI</name>
<dbReference type="EMBL" id="JBGNUJ010000002">
    <property type="protein sequence ID" value="KAL3963297.1"/>
    <property type="molecule type" value="Genomic_DNA"/>
</dbReference>
<evidence type="ECO:0000313" key="2">
    <source>
        <dbReference type="Proteomes" id="UP001638806"/>
    </source>
</evidence>
<reference evidence="1" key="1">
    <citation type="submission" date="2024-12" db="EMBL/GenBank/DDBJ databases">
        <title>Comparative genomics and development of molecular markers within Purpureocillium lilacinum and among Purpureocillium species.</title>
        <authorList>
            <person name="Yeh Z.-Y."/>
            <person name="Ni N.-T."/>
            <person name="Lo P.-H."/>
            <person name="Mushyakhwo K."/>
            <person name="Lin C.-F."/>
            <person name="Nai Y.-S."/>
        </authorList>
    </citation>
    <scope>NUCLEOTIDE SEQUENCE</scope>
    <source>
        <strain evidence="1">NCHU-NPUST-175</strain>
    </source>
</reference>
<dbReference type="Proteomes" id="UP001638806">
    <property type="component" value="Unassembled WGS sequence"/>
</dbReference>
<evidence type="ECO:0000313" key="1">
    <source>
        <dbReference type="EMBL" id="KAL3963297.1"/>
    </source>
</evidence>
<protein>
    <submittedName>
        <fullName evidence="1">Uncharacterized protein</fullName>
    </submittedName>
</protein>
<sequence>MREPWGSILCHRLPPVVEESRLSQSVKRVYTLRLRGPGGAPVYLRYPPSDRLAAPVRSSGGTQGNKRRCVLACKPQTLIWETLSHRRDVNVALLQPDLEVTVGATPRQLVMDPVGGEAGCRYAVLGRLRVMRKSGVVGLEEVIQELVSLRRLGELSGLGGQKARLLAKHVKEQGRMRSLGTEASQLDHFLVPPMRIRVRRVVGRQPLDKPLDFAVVKPLGRARRLSESLCIPKPNQST</sequence>
<keyword evidence="2" id="KW-1185">Reference proteome</keyword>
<comment type="caution">
    <text evidence="1">The sequence shown here is derived from an EMBL/GenBank/DDBJ whole genome shotgun (WGS) entry which is preliminary data.</text>
</comment>
<organism evidence="1 2">
    <name type="scientific">Purpureocillium lilacinum</name>
    <name type="common">Paecilomyces lilacinus</name>
    <dbReference type="NCBI Taxonomy" id="33203"/>
    <lineage>
        <taxon>Eukaryota</taxon>
        <taxon>Fungi</taxon>
        <taxon>Dikarya</taxon>
        <taxon>Ascomycota</taxon>
        <taxon>Pezizomycotina</taxon>
        <taxon>Sordariomycetes</taxon>
        <taxon>Hypocreomycetidae</taxon>
        <taxon>Hypocreales</taxon>
        <taxon>Ophiocordycipitaceae</taxon>
        <taxon>Purpureocillium</taxon>
    </lineage>
</organism>
<accession>A0ACC4E4U1</accession>